<dbReference type="GO" id="GO:0050567">
    <property type="term" value="F:glutaminyl-tRNA synthase (glutamine-hydrolyzing) activity"/>
    <property type="evidence" value="ECO:0007669"/>
    <property type="project" value="TreeGrafter"/>
</dbReference>
<evidence type="ECO:0000256" key="6">
    <source>
        <dbReference type="SAM" id="Phobius"/>
    </source>
</evidence>
<comment type="catalytic activity">
    <reaction evidence="5">
        <text>L-glutamyl-tRNA(Gln) + L-glutamine + ATP + H2O = L-glutaminyl-tRNA(Gln) + L-glutamate + ADP + phosphate + H(+)</text>
        <dbReference type="Rhea" id="RHEA:17521"/>
        <dbReference type="Rhea" id="RHEA-COMP:9681"/>
        <dbReference type="Rhea" id="RHEA-COMP:9684"/>
        <dbReference type="ChEBI" id="CHEBI:15377"/>
        <dbReference type="ChEBI" id="CHEBI:15378"/>
        <dbReference type="ChEBI" id="CHEBI:29985"/>
        <dbReference type="ChEBI" id="CHEBI:30616"/>
        <dbReference type="ChEBI" id="CHEBI:43474"/>
        <dbReference type="ChEBI" id="CHEBI:58359"/>
        <dbReference type="ChEBI" id="CHEBI:78520"/>
        <dbReference type="ChEBI" id="CHEBI:78521"/>
        <dbReference type="ChEBI" id="CHEBI:456216"/>
    </reaction>
</comment>
<feature type="transmembrane region" description="Helical" evidence="6">
    <location>
        <begin position="215"/>
        <end position="235"/>
    </location>
</feature>
<keyword evidence="6" id="KW-1133">Transmembrane helix</keyword>
<dbReference type="GO" id="GO:0070681">
    <property type="term" value="P:glutaminyl-tRNAGln biosynthesis via transamidation"/>
    <property type="evidence" value="ECO:0007669"/>
    <property type="project" value="TreeGrafter"/>
</dbReference>
<keyword evidence="4" id="KW-0648">Protein biosynthesis</keyword>
<dbReference type="SUPFAM" id="SSF89095">
    <property type="entry name" value="GatB/YqeY motif"/>
    <property type="match status" value="1"/>
</dbReference>
<reference evidence="9" key="1">
    <citation type="submission" date="2025-08" db="UniProtKB">
        <authorList>
            <consortium name="Ensembl"/>
        </authorList>
    </citation>
    <scope>IDENTIFICATION</scope>
</reference>
<dbReference type="Pfam" id="PF02934">
    <property type="entry name" value="GatB_N"/>
    <property type="match status" value="2"/>
</dbReference>
<keyword evidence="3" id="KW-0067">ATP-binding</keyword>
<keyword evidence="6" id="KW-0472">Membrane</keyword>
<evidence type="ECO:0000256" key="4">
    <source>
        <dbReference type="ARBA" id="ARBA00022917"/>
    </source>
</evidence>
<dbReference type="AlphaFoldDB" id="A0A9J8AJ17"/>
<evidence type="ECO:0000256" key="2">
    <source>
        <dbReference type="ARBA" id="ARBA00022741"/>
    </source>
</evidence>
<dbReference type="InterPro" id="IPR003789">
    <property type="entry name" value="Asn/Gln_tRNA_amidoTrase-B-like"/>
</dbReference>
<dbReference type="InterPro" id="IPR006075">
    <property type="entry name" value="Asn/Gln-tRNA_Trfase_suB/E_cat"/>
</dbReference>
<dbReference type="Proteomes" id="UP001108240">
    <property type="component" value="Unplaced"/>
</dbReference>
<feature type="domain" description="Aspartyl/Glutamyl-tRNA(Gln) amidotransferase subunit B/E catalytic" evidence="8">
    <location>
        <begin position="1"/>
        <end position="26"/>
    </location>
</feature>
<keyword evidence="1" id="KW-0436">Ligase</keyword>
<dbReference type="OMA" id="LAKAIXC"/>
<evidence type="ECO:0000313" key="10">
    <source>
        <dbReference type="Proteomes" id="UP001108240"/>
    </source>
</evidence>
<dbReference type="InterPro" id="IPR018027">
    <property type="entry name" value="Asn/Gln_amidotransferase"/>
</dbReference>
<dbReference type="Pfam" id="PF02637">
    <property type="entry name" value="GatB_Yqey"/>
    <property type="match status" value="1"/>
</dbReference>
<dbReference type="GO" id="GO:0005739">
    <property type="term" value="C:mitochondrion"/>
    <property type="evidence" value="ECO:0007669"/>
    <property type="project" value="TreeGrafter"/>
</dbReference>
<keyword evidence="10" id="KW-1185">Reference proteome</keyword>
<keyword evidence="6" id="KW-0812">Transmembrane</keyword>
<dbReference type="GeneTree" id="ENSGT00390000016644"/>
<accession>A0A9J8AJ17</accession>
<dbReference type="Ensembl" id="ENSCCRT00000179238.1">
    <property type="protein sequence ID" value="ENSCCRP00000142576.1"/>
    <property type="gene ID" value="ENSCCRG00000071199.1"/>
</dbReference>
<protein>
    <submittedName>
        <fullName evidence="9">Glutamyl-tRNA(Gln) amidotransferase, subunit B</fullName>
    </submittedName>
</protein>
<feature type="domain" description="Aspartyl/Glutamyl-tRNA(Gln) amidotransferase subunit B/E catalytic" evidence="8">
    <location>
        <begin position="27"/>
        <end position="168"/>
    </location>
</feature>
<evidence type="ECO:0000256" key="1">
    <source>
        <dbReference type="ARBA" id="ARBA00022598"/>
    </source>
</evidence>
<evidence type="ECO:0000256" key="3">
    <source>
        <dbReference type="ARBA" id="ARBA00022840"/>
    </source>
</evidence>
<evidence type="ECO:0000259" key="8">
    <source>
        <dbReference type="Pfam" id="PF02934"/>
    </source>
</evidence>
<keyword evidence="2" id="KW-0547">Nucleotide-binding</keyword>
<dbReference type="InterPro" id="IPR014746">
    <property type="entry name" value="Gln_synth/guanido_kin_cat_dom"/>
</dbReference>
<dbReference type="SUPFAM" id="SSF55931">
    <property type="entry name" value="Glutamine synthetase/guanido kinase"/>
    <property type="match status" value="1"/>
</dbReference>
<feature type="domain" description="Asn/Gln amidotransferase" evidence="7">
    <location>
        <begin position="252"/>
        <end position="325"/>
    </location>
</feature>
<dbReference type="GO" id="GO:0030956">
    <property type="term" value="C:glutamyl-tRNA(Gln) amidotransferase complex"/>
    <property type="evidence" value="ECO:0007669"/>
    <property type="project" value="TreeGrafter"/>
</dbReference>
<evidence type="ECO:0000313" key="9">
    <source>
        <dbReference type="Ensembl" id="ENSCCRP00000142576.1"/>
    </source>
</evidence>
<dbReference type="PANTHER" id="PTHR11659:SF0">
    <property type="entry name" value="GLUTAMYL-TRNA(GLN) AMIDOTRANSFERASE SUBUNIT B, MITOCHONDRIAL"/>
    <property type="match status" value="1"/>
</dbReference>
<dbReference type="PANTHER" id="PTHR11659">
    <property type="entry name" value="GLUTAMYL-TRNA GLN AMIDOTRANSFERASE SUBUNIT B MITOCHONDRIAL AND PROKARYOTIC PET112-RELATED"/>
    <property type="match status" value="1"/>
</dbReference>
<sequence>FDRKHYFYADMPAGYQITQQRVPIAVDSGKSLHDEERSQTLIDLNRAGVGLMELVMCCGEEAAAAVRQLQLILQALGTCQANMAEGQIRVDANVSVHQSGEPLGVRREVKNINSVMHLAKAIGKNTEEKKNYGYQDLPSHLLLCCMHIHSLSLSLRFMPETNLPPLFVYESEFVVIDRLSFQLPELPSVKRTRLVEMYGILQEHRFTLVVRNSKVKLCIFVFVLYYKFLLSEIFFLSSLSETGICSLPLFLSPVSPGAVAVLIILIESSHISSSTAKPVFQKMWKAPKKTVGQIVKEQDLWIIKDKEELQNICQRRVDSHPEEVNPDNYPP</sequence>
<dbReference type="GO" id="GO:0005524">
    <property type="term" value="F:ATP binding"/>
    <property type="evidence" value="ECO:0007669"/>
    <property type="project" value="UniProtKB-KW"/>
</dbReference>
<evidence type="ECO:0000259" key="7">
    <source>
        <dbReference type="Pfam" id="PF02637"/>
    </source>
</evidence>
<proteinExistence type="predicted"/>
<feature type="transmembrane region" description="Helical" evidence="6">
    <location>
        <begin position="247"/>
        <end position="266"/>
    </location>
</feature>
<dbReference type="InterPro" id="IPR017959">
    <property type="entry name" value="Asn/Gln-tRNA_amidoTrfase_suB/E"/>
</dbReference>
<evidence type="ECO:0000256" key="5">
    <source>
        <dbReference type="ARBA" id="ARBA00047913"/>
    </source>
</evidence>
<name>A0A9J8AJ17_CYPCA</name>
<reference evidence="9" key="2">
    <citation type="submission" date="2025-09" db="UniProtKB">
        <authorList>
            <consortium name="Ensembl"/>
        </authorList>
    </citation>
    <scope>IDENTIFICATION</scope>
</reference>
<organism evidence="9 10">
    <name type="scientific">Cyprinus carpio carpio</name>
    <dbReference type="NCBI Taxonomy" id="630221"/>
    <lineage>
        <taxon>Eukaryota</taxon>
        <taxon>Metazoa</taxon>
        <taxon>Chordata</taxon>
        <taxon>Craniata</taxon>
        <taxon>Vertebrata</taxon>
        <taxon>Euteleostomi</taxon>
        <taxon>Actinopterygii</taxon>
        <taxon>Neopterygii</taxon>
        <taxon>Teleostei</taxon>
        <taxon>Ostariophysi</taxon>
        <taxon>Cypriniformes</taxon>
        <taxon>Cyprinidae</taxon>
        <taxon>Cyprininae</taxon>
        <taxon>Cyprinus</taxon>
    </lineage>
</organism>
<dbReference type="GO" id="GO:0032543">
    <property type="term" value="P:mitochondrial translation"/>
    <property type="evidence" value="ECO:0007669"/>
    <property type="project" value="TreeGrafter"/>
</dbReference>